<proteinExistence type="predicted"/>
<feature type="chain" id="PRO_5047523763" description="Adhesin domain-containing protein" evidence="1">
    <location>
        <begin position="24"/>
        <end position="434"/>
    </location>
</feature>
<dbReference type="RefSeq" id="WP_186641428.1">
    <property type="nucleotide sequence ID" value="NZ_JACOAF010000044.1"/>
</dbReference>
<keyword evidence="3" id="KW-1185">Reference proteome</keyword>
<keyword evidence="1" id="KW-0732">Signal</keyword>
<reference evidence="2 3" key="1">
    <citation type="journal article" date="2019" name="Int. J. Syst. Evol. Microbiol.">
        <title>Rufibacter sediminis sp. nov., isolated from freshwater lake sediment.</title>
        <authorList>
            <person name="Qu J.H."/>
            <person name="Zhang L.J."/>
            <person name="Fu Y.H."/>
            <person name="Li H.F."/>
        </authorList>
    </citation>
    <scope>NUCLEOTIDE SEQUENCE [LARGE SCALE GENOMIC DNA]</scope>
    <source>
        <strain evidence="2 3">H-1</strain>
    </source>
</reference>
<evidence type="ECO:0000313" key="2">
    <source>
        <dbReference type="EMBL" id="MBC3541982.1"/>
    </source>
</evidence>
<gene>
    <name evidence="2" type="ORF">H7U12_19995</name>
</gene>
<name>A0ABR6VXT0_9BACT</name>
<comment type="caution">
    <text evidence="2">The sequence shown here is derived from an EMBL/GenBank/DDBJ whole genome shotgun (WGS) entry which is preliminary data.</text>
</comment>
<evidence type="ECO:0008006" key="4">
    <source>
        <dbReference type="Google" id="ProtNLM"/>
    </source>
</evidence>
<evidence type="ECO:0000256" key="1">
    <source>
        <dbReference type="SAM" id="SignalP"/>
    </source>
</evidence>
<dbReference type="EMBL" id="JACOAF010000044">
    <property type="protein sequence ID" value="MBC3541982.1"/>
    <property type="molecule type" value="Genomic_DNA"/>
</dbReference>
<organism evidence="2 3">
    <name type="scientific">Rufibacter sediminis</name>
    <dbReference type="NCBI Taxonomy" id="2762756"/>
    <lineage>
        <taxon>Bacteria</taxon>
        <taxon>Pseudomonadati</taxon>
        <taxon>Bacteroidota</taxon>
        <taxon>Cytophagia</taxon>
        <taxon>Cytophagales</taxon>
        <taxon>Hymenobacteraceae</taxon>
        <taxon>Rufibacter</taxon>
    </lineage>
</organism>
<protein>
    <recommendedName>
        <fullName evidence="4">Adhesin domain-containing protein</fullName>
    </recommendedName>
</protein>
<evidence type="ECO:0000313" key="3">
    <source>
        <dbReference type="Proteomes" id="UP000659698"/>
    </source>
</evidence>
<dbReference type="Proteomes" id="UP000659698">
    <property type="component" value="Unassembled WGS sequence"/>
</dbReference>
<accession>A0ABR6VXT0</accession>
<sequence length="434" mass="48046">MRLPISKLFPFFGFFIVFGSAQAQTGPCKEVLSEEIKMEVAAQLQHSMAALLNAKVVDRISPLPICEDIEAALLENLDLSLDFALQPDLEVSAGEADIQGAYAYTKVKKVDRTFKVDRSDRLDIENQFGRVDVQTWSRNEFAVEVTIVARAISEEKAQEILNKIQVRINEDKANNFISFVTEREPMQIRSSSEKAFEINYLVKMPKGNPLKVSNKHGSIQVPDLDGPTELEMHYGVLNTGSLNNVKNRITVAYSSGECQLAYMKGGDLQFKYSNLRLTAADNINTVTGYSNVVIDKVNLLNMASKYDSRFHIGSAGQITGTGSYSGIKIGSLRESASLTVKYCSSFEISNVSSNFRKLELTGGYTGMAVSFADNSAFNFEVDTQYGNFKVDQELANFSFKEVRNTSSSYKGKYGKDSPKGTVNVTSKYGSIAFR</sequence>
<feature type="signal peptide" evidence="1">
    <location>
        <begin position="1"/>
        <end position="23"/>
    </location>
</feature>